<dbReference type="Proteomes" id="UP000321518">
    <property type="component" value="Unassembled WGS sequence"/>
</dbReference>
<feature type="region of interest" description="Disordered" evidence="1">
    <location>
        <begin position="304"/>
        <end position="323"/>
    </location>
</feature>
<dbReference type="EMBL" id="BJWK01000010">
    <property type="protein sequence ID" value="GEM10295.1"/>
    <property type="molecule type" value="Genomic_DNA"/>
</dbReference>
<protein>
    <submittedName>
        <fullName evidence="3">Transcription factor</fullName>
    </submittedName>
</protein>
<evidence type="ECO:0000256" key="1">
    <source>
        <dbReference type="SAM" id="MobiDB-lite"/>
    </source>
</evidence>
<feature type="compositionally biased region" description="Basic and acidic residues" evidence="1">
    <location>
        <begin position="231"/>
        <end position="241"/>
    </location>
</feature>
<accession>A0A511KK57</accession>
<dbReference type="Pfam" id="PF00172">
    <property type="entry name" value="Zn_clus"/>
    <property type="match status" value="1"/>
</dbReference>
<dbReference type="GO" id="GO:0008270">
    <property type="term" value="F:zinc ion binding"/>
    <property type="evidence" value="ECO:0007669"/>
    <property type="project" value="InterPro"/>
</dbReference>
<reference evidence="3 4" key="1">
    <citation type="submission" date="2019-07" db="EMBL/GenBank/DDBJ databases">
        <title>Rhodotorula toruloides NBRC10032 genome sequencing.</title>
        <authorList>
            <person name="Shida Y."/>
            <person name="Takaku H."/>
            <person name="Ogasawara W."/>
            <person name="Mori K."/>
        </authorList>
    </citation>
    <scope>NUCLEOTIDE SEQUENCE [LARGE SCALE GENOMIC DNA]</scope>
    <source>
        <strain evidence="3 4">NBRC10032</strain>
    </source>
</reference>
<dbReference type="GO" id="GO:0000981">
    <property type="term" value="F:DNA-binding transcription factor activity, RNA polymerase II-specific"/>
    <property type="evidence" value="ECO:0007669"/>
    <property type="project" value="InterPro"/>
</dbReference>
<gene>
    <name evidence="3" type="ORF">Rt10032_c10g4312</name>
</gene>
<feature type="compositionally biased region" description="Basic and acidic residues" evidence="1">
    <location>
        <begin position="120"/>
        <end position="133"/>
    </location>
</feature>
<organism evidence="3 4">
    <name type="scientific">Rhodotorula toruloides</name>
    <name type="common">Yeast</name>
    <name type="synonym">Rhodosporidium toruloides</name>
    <dbReference type="NCBI Taxonomy" id="5286"/>
    <lineage>
        <taxon>Eukaryota</taxon>
        <taxon>Fungi</taxon>
        <taxon>Dikarya</taxon>
        <taxon>Basidiomycota</taxon>
        <taxon>Pucciniomycotina</taxon>
        <taxon>Microbotryomycetes</taxon>
        <taxon>Sporidiobolales</taxon>
        <taxon>Sporidiobolaceae</taxon>
        <taxon>Rhodotorula</taxon>
    </lineage>
</organism>
<dbReference type="Gene3D" id="4.10.240.10">
    <property type="entry name" value="Zn(2)-C6 fungal-type DNA-binding domain"/>
    <property type="match status" value="1"/>
</dbReference>
<evidence type="ECO:0000313" key="3">
    <source>
        <dbReference type="EMBL" id="GEM10295.1"/>
    </source>
</evidence>
<dbReference type="InterPro" id="IPR001138">
    <property type="entry name" value="Zn2Cys6_DnaBD"/>
</dbReference>
<dbReference type="OrthoDB" id="2524705at2759"/>
<dbReference type="CDD" id="cd00067">
    <property type="entry name" value="GAL4"/>
    <property type="match status" value="1"/>
</dbReference>
<evidence type="ECO:0000313" key="4">
    <source>
        <dbReference type="Proteomes" id="UP000321518"/>
    </source>
</evidence>
<feature type="region of interest" description="Disordered" evidence="1">
    <location>
        <begin position="1"/>
        <end position="133"/>
    </location>
</feature>
<proteinExistence type="predicted"/>
<comment type="caution">
    <text evidence="3">The sequence shown here is derived from an EMBL/GenBank/DDBJ whole genome shotgun (WGS) entry which is preliminary data.</text>
</comment>
<sequence length="471" mass="50911">MPLAITPPAAPRKAHKARTSRQTASQKAELAWAPPRPRRTASSPERAKEPLTPSRRSTRSTDKRDSPPAAPSVASSFSTKQTRDEPLTPPATPKKPQRAGFSAIIAKLSHPTGKVNPDYQPKRSDNKSCDPCNKRREKCDHYTVCGSCIVHGTVCTWHRATPLYEREAFASCEHDRTLDKLENEAQTLREKITDLASRAGLDAKHLLKPEVLSTILAEGLPPSPPISPARSETDQELKNEPENAPESVAPKKRTLTVKLALMRFLSQTAVPLPPPPPSPPLLDYVPQVHAPTLPSFPDKPLPSLAGLAAGDASPSAPAPSKPASQPLYALFDQLNANMNRGHAFAPPRRPASPLSPTAYFAFIRSPNPSPPPPAALPALLSSALPALPSPTFAHSSPPKFRPRGLQATLSPEVELKSWWTNCTYAVDASFDAGASWMTMHGEEAFVVKAEEVEDEMFMSSTEGCNSKGGLR</sequence>
<evidence type="ECO:0000259" key="2">
    <source>
        <dbReference type="SMART" id="SM00066"/>
    </source>
</evidence>
<dbReference type="AlphaFoldDB" id="A0A511KK57"/>
<dbReference type="InterPro" id="IPR036864">
    <property type="entry name" value="Zn2-C6_fun-type_DNA-bd_sf"/>
</dbReference>
<feature type="domain" description="Zn(2)-C6 fungal-type" evidence="2">
    <location>
        <begin position="123"/>
        <end position="166"/>
    </location>
</feature>
<feature type="region of interest" description="Disordered" evidence="1">
    <location>
        <begin position="218"/>
        <end position="251"/>
    </location>
</feature>
<dbReference type="SMART" id="SM00066">
    <property type="entry name" value="GAL4"/>
    <property type="match status" value="1"/>
</dbReference>
<dbReference type="SUPFAM" id="SSF57701">
    <property type="entry name" value="Zn2/Cys6 DNA-binding domain"/>
    <property type="match status" value="1"/>
</dbReference>
<feature type="compositionally biased region" description="Low complexity" evidence="1">
    <location>
        <begin position="304"/>
        <end position="315"/>
    </location>
</feature>
<name>A0A511KK57_RHOTO</name>